<reference evidence="1" key="1">
    <citation type="submission" date="2021-01" db="EMBL/GenBank/DDBJ databases">
        <authorList>
            <person name="Corre E."/>
            <person name="Pelletier E."/>
            <person name="Niang G."/>
            <person name="Scheremetjew M."/>
            <person name="Finn R."/>
            <person name="Kale V."/>
            <person name="Holt S."/>
            <person name="Cochrane G."/>
            <person name="Meng A."/>
            <person name="Brown T."/>
            <person name="Cohen L."/>
        </authorList>
    </citation>
    <scope>NUCLEOTIDE SEQUENCE</scope>
    <source>
        <strain evidence="1">CCMP147</strain>
    </source>
</reference>
<proteinExistence type="predicted"/>
<dbReference type="AlphaFoldDB" id="A0A7R9Z2L8"/>
<gene>
    <name evidence="1" type="ORF">TDUB1175_LOCUS5242</name>
</gene>
<sequence length="167" mass="19452">MPTVENLATRTDKATGLIHLQPQLKQQYRQIRNDSSFPQILWEEGLNQLVDVAFLSWFRWCIWRQYFVYDSTQTLLTTLPCSIHFWKSIDLFSVKIKSLWSLQIWDSSTHFTLMGEWRSQNGLDNVQRNIAGNTSIVVHGFYFNPFVAETGNSIQLWLHNGAVKNNG</sequence>
<evidence type="ECO:0000313" key="1">
    <source>
        <dbReference type="EMBL" id="CAD8301050.1"/>
    </source>
</evidence>
<name>A0A7R9Z2L8_9STRA</name>
<protein>
    <submittedName>
        <fullName evidence="1">Uncharacterized protein</fullName>
    </submittedName>
</protein>
<dbReference type="EMBL" id="HBED01010553">
    <property type="protein sequence ID" value="CAD8301050.1"/>
    <property type="molecule type" value="Transcribed_RNA"/>
</dbReference>
<organism evidence="1">
    <name type="scientific">Pseudictyota dubia</name>
    <dbReference type="NCBI Taxonomy" id="2749911"/>
    <lineage>
        <taxon>Eukaryota</taxon>
        <taxon>Sar</taxon>
        <taxon>Stramenopiles</taxon>
        <taxon>Ochrophyta</taxon>
        <taxon>Bacillariophyta</taxon>
        <taxon>Mediophyceae</taxon>
        <taxon>Biddulphiophycidae</taxon>
        <taxon>Eupodiscales</taxon>
        <taxon>Odontellaceae</taxon>
        <taxon>Pseudictyota</taxon>
    </lineage>
</organism>
<accession>A0A7R9Z2L8</accession>